<dbReference type="EMBL" id="VRMG01000008">
    <property type="protein sequence ID" value="TXN29968.1"/>
    <property type="molecule type" value="Genomic_DNA"/>
</dbReference>
<feature type="active site" description="Proton acceptor" evidence="7">
    <location>
        <position position="395"/>
    </location>
</feature>
<feature type="active site" description="Acyl-thioester intermediate" evidence="7">
    <location>
        <position position="107"/>
    </location>
</feature>
<dbReference type="SUPFAM" id="SSF53901">
    <property type="entry name" value="Thiolase-like"/>
    <property type="match status" value="2"/>
</dbReference>
<dbReference type="CDD" id="cd00751">
    <property type="entry name" value="thiolase"/>
    <property type="match status" value="1"/>
</dbReference>
<protein>
    <recommendedName>
        <fullName evidence="6">Probable acetyl-CoA acetyltransferase</fullName>
        <ecNumber evidence="2">2.3.1.9</ecNumber>
    </recommendedName>
    <alternativeName>
        <fullName evidence="5">Acetoacetyl-CoA thiolase</fullName>
    </alternativeName>
</protein>
<dbReference type="PANTHER" id="PTHR18919:SF107">
    <property type="entry name" value="ACETYL-COA ACETYLTRANSFERASE, CYTOSOLIC"/>
    <property type="match status" value="1"/>
</dbReference>
<keyword evidence="3 8" id="KW-0808">Transferase</keyword>
<dbReference type="InterPro" id="IPR020613">
    <property type="entry name" value="Thiolase_CS"/>
</dbReference>
<dbReference type="InterPro" id="IPR020616">
    <property type="entry name" value="Thiolase_N"/>
</dbReference>
<dbReference type="PROSITE" id="PS00737">
    <property type="entry name" value="THIOLASE_2"/>
    <property type="match status" value="1"/>
</dbReference>
<dbReference type="InterPro" id="IPR020610">
    <property type="entry name" value="Thiolase_AS"/>
</dbReference>
<dbReference type="InterPro" id="IPR016039">
    <property type="entry name" value="Thiolase-like"/>
</dbReference>
<evidence type="ECO:0000313" key="11">
    <source>
        <dbReference type="EMBL" id="TXN29968.1"/>
    </source>
</evidence>
<keyword evidence="4 8" id="KW-0012">Acyltransferase</keyword>
<sequence length="409" mass="41405">MTTLSEPAAEAVASTARDDTTSVVIASFARTPFARYAGVFSTVPATVLGAHATAAALDRAGVTGDEVDRVVVGQVIQAGAGQNPARQTSVGGGIPFTVPAITVNAVCLSGMEAISAGVRLIESGEADIVVAVGQESMSLAPHATTGARSGTKYGAIELLDTLEVDGLSDAFEHRSMGASTESQNAPLGINREDQDAWAARSHRTLAESQEFLAGEIVPFTVQGRKPVTLSVDDGLRVETTVETLAKLRPAFGSDGTITAGTASQLTDGAAAVVLMRESLAVKRGITALARIVSTAFVAGPDVYLHAQPSNAIAAALAKSSFETADLAAVEINEAFAAVAIHSVRQLGVDESIVNSHGGAIALGHPIGASGTRIVGHLARRVQRLGKGSIGAAGICGGGGQGSAIIIEAL</sequence>
<evidence type="ECO:0000256" key="2">
    <source>
        <dbReference type="ARBA" id="ARBA00012705"/>
    </source>
</evidence>
<dbReference type="NCBIfam" id="TIGR01930">
    <property type="entry name" value="AcCoA-C-Actrans"/>
    <property type="match status" value="1"/>
</dbReference>
<name>A0A5C8UNU9_9MICO</name>
<dbReference type="Pfam" id="PF02803">
    <property type="entry name" value="Thiolase_C"/>
    <property type="match status" value="1"/>
</dbReference>
<feature type="domain" description="Thiolase N-terminal" evidence="9">
    <location>
        <begin position="23"/>
        <end position="278"/>
    </location>
</feature>
<reference evidence="11 12" key="1">
    <citation type="submission" date="2019-08" db="EMBL/GenBank/DDBJ databases">
        <title>Bacterial whole genome sequence for Glaciihabitans sp. CHu50b-6-2.</title>
        <authorList>
            <person name="Jin L."/>
        </authorList>
    </citation>
    <scope>NUCLEOTIDE SEQUENCE [LARGE SCALE GENOMIC DNA]</scope>
    <source>
        <strain evidence="11 12">CHu50b-6-2</strain>
    </source>
</reference>
<dbReference type="EC" id="2.3.1.9" evidence="2"/>
<evidence type="ECO:0000256" key="7">
    <source>
        <dbReference type="PIRSR" id="PIRSR000429-1"/>
    </source>
</evidence>
<dbReference type="InterPro" id="IPR002155">
    <property type="entry name" value="Thiolase"/>
</dbReference>
<keyword evidence="12" id="KW-1185">Reference proteome</keyword>
<feature type="active site" description="Proton acceptor" evidence="7">
    <location>
        <position position="364"/>
    </location>
</feature>
<comment type="caution">
    <text evidence="11">The sequence shown here is derived from an EMBL/GenBank/DDBJ whole genome shotgun (WGS) entry which is preliminary data.</text>
</comment>
<dbReference type="Proteomes" id="UP000321379">
    <property type="component" value="Unassembled WGS sequence"/>
</dbReference>
<evidence type="ECO:0000313" key="12">
    <source>
        <dbReference type="Proteomes" id="UP000321379"/>
    </source>
</evidence>
<dbReference type="RefSeq" id="WP_147784011.1">
    <property type="nucleotide sequence ID" value="NZ_VRMG01000008.1"/>
</dbReference>
<dbReference type="PIRSF" id="PIRSF000429">
    <property type="entry name" value="Ac-CoA_Ac_transf"/>
    <property type="match status" value="1"/>
</dbReference>
<evidence type="ECO:0000259" key="10">
    <source>
        <dbReference type="Pfam" id="PF02803"/>
    </source>
</evidence>
<dbReference type="Gene3D" id="3.40.47.10">
    <property type="match status" value="1"/>
</dbReference>
<organism evidence="11 12">
    <name type="scientific">Lacisediminihabitans profunda</name>
    <dbReference type="NCBI Taxonomy" id="2594790"/>
    <lineage>
        <taxon>Bacteria</taxon>
        <taxon>Bacillati</taxon>
        <taxon>Actinomycetota</taxon>
        <taxon>Actinomycetes</taxon>
        <taxon>Micrococcales</taxon>
        <taxon>Microbacteriaceae</taxon>
        <taxon>Lacisediminihabitans</taxon>
    </lineage>
</organism>
<dbReference type="AlphaFoldDB" id="A0A5C8UNU9"/>
<evidence type="ECO:0000259" key="9">
    <source>
        <dbReference type="Pfam" id="PF00108"/>
    </source>
</evidence>
<dbReference type="InterPro" id="IPR020617">
    <property type="entry name" value="Thiolase_C"/>
</dbReference>
<comment type="similarity">
    <text evidence="1 8">Belongs to the thiolase-like superfamily. Thiolase family.</text>
</comment>
<evidence type="ECO:0000256" key="8">
    <source>
        <dbReference type="RuleBase" id="RU003557"/>
    </source>
</evidence>
<evidence type="ECO:0000256" key="5">
    <source>
        <dbReference type="ARBA" id="ARBA00030755"/>
    </source>
</evidence>
<evidence type="ECO:0000256" key="3">
    <source>
        <dbReference type="ARBA" id="ARBA00022679"/>
    </source>
</evidence>
<dbReference type="PANTHER" id="PTHR18919">
    <property type="entry name" value="ACETYL-COA C-ACYLTRANSFERASE"/>
    <property type="match status" value="1"/>
</dbReference>
<evidence type="ECO:0000256" key="4">
    <source>
        <dbReference type="ARBA" id="ARBA00023315"/>
    </source>
</evidence>
<dbReference type="PROSITE" id="PS00099">
    <property type="entry name" value="THIOLASE_3"/>
    <property type="match status" value="1"/>
</dbReference>
<evidence type="ECO:0000256" key="6">
    <source>
        <dbReference type="ARBA" id="ARBA00040529"/>
    </source>
</evidence>
<feature type="domain" description="Thiolase C-terminal" evidence="10">
    <location>
        <begin position="286"/>
        <end position="407"/>
    </location>
</feature>
<dbReference type="InterPro" id="IPR020615">
    <property type="entry name" value="Thiolase_acyl_enz_int_AS"/>
</dbReference>
<accession>A0A5C8UNU9</accession>
<gene>
    <name evidence="11" type="ORF">FVP33_12620</name>
</gene>
<dbReference type="PROSITE" id="PS00098">
    <property type="entry name" value="THIOLASE_1"/>
    <property type="match status" value="1"/>
</dbReference>
<proteinExistence type="inferred from homology"/>
<evidence type="ECO:0000256" key="1">
    <source>
        <dbReference type="ARBA" id="ARBA00010982"/>
    </source>
</evidence>
<dbReference type="GO" id="GO:0003985">
    <property type="term" value="F:acetyl-CoA C-acetyltransferase activity"/>
    <property type="evidence" value="ECO:0007669"/>
    <property type="project" value="UniProtKB-EC"/>
</dbReference>
<dbReference type="Pfam" id="PF00108">
    <property type="entry name" value="Thiolase_N"/>
    <property type="match status" value="1"/>
</dbReference>